<dbReference type="Proteomes" id="UP000324832">
    <property type="component" value="Unassembled WGS sequence"/>
</dbReference>
<protein>
    <submittedName>
        <fullName evidence="1">Uncharacterized protein</fullName>
    </submittedName>
</protein>
<reference evidence="1 2" key="1">
    <citation type="submission" date="2017-07" db="EMBL/GenBank/DDBJ databases">
        <authorList>
            <person name="Talla V."/>
            <person name="Backstrom N."/>
        </authorList>
    </citation>
    <scope>NUCLEOTIDE SEQUENCE [LARGE SCALE GENOMIC DNA]</scope>
</reference>
<gene>
    <name evidence="1" type="ORF">LSINAPIS_LOCUS1357</name>
</gene>
<sequence>MCLLLDMKWTEVHAKVLERALEQDREVRTVHGGSETAIPRVQERVGELPEDTAGRLRQGEVQRSVLPPQVVVRLLHDRRCVGRDLGHSVR</sequence>
<keyword evidence="2" id="KW-1185">Reference proteome</keyword>
<evidence type="ECO:0000313" key="2">
    <source>
        <dbReference type="Proteomes" id="UP000324832"/>
    </source>
</evidence>
<dbReference type="EMBL" id="FZQP02000204">
    <property type="protein sequence ID" value="VVC87837.1"/>
    <property type="molecule type" value="Genomic_DNA"/>
</dbReference>
<accession>A0A5E4PSI8</accession>
<dbReference type="AlphaFoldDB" id="A0A5E4PSI8"/>
<evidence type="ECO:0000313" key="1">
    <source>
        <dbReference type="EMBL" id="VVC87837.1"/>
    </source>
</evidence>
<name>A0A5E4PSI8_9NEOP</name>
<proteinExistence type="predicted"/>
<organism evidence="1 2">
    <name type="scientific">Leptidea sinapis</name>
    <dbReference type="NCBI Taxonomy" id="189913"/>
    <lineage>
        <taxon>Eukaryota</taxon>
        <taxon>Metazoa</taxon>
        <taxon>Ecdysozoa</taxon>
        <taxon>Arthropoda</taxon>
        <taxon>Hexapoda</taxon>
        <taxon>Insecta</taxon>
        <taxon>Pterygota</taxon>
        <taxon>Neoptera</taxon>
        <taxon>Endopterygota</taxon>
        <taxon>Lepidoptera</taxon>
        <taxon>Glossata</taxon>
        <taxon>Ditrysia</taxon>
        <taxon>Papilionoidea</taxon>
        <taxon>Pieridae</taxon>
        <taxon>Dismorphiinae</taxon>
        <taxon>Leptidea</taxon>
    </lineage>
</organism>